<dbReference type="EMBL" id="AJAQ01000054">
    <property type="protein sequence ID" value="EOH86340.1"/>
    <property type="molecule type" value="Genomic_DNA"/>
</dbReference>
<dbReference type="OrthoDB" id="2579901at2"/>
<organism evidence="1 2">
    <name type="scientific">Enterococcus pallens ATCC BAA-351</name>
    <dbReference type="NCBI Taxonomy" id="1158607"/>
    <lineage>
        <taxon>Bacteria</taxon>
        <taxon>Bacillati</taxon>
        <taxon>Bacillota</taxon>
        <taxon>Bacilli</taxon>
        <taxon>Lactobacillales</taxon>
        <taxon>Enterococcaceae</taxon>
        <taxon>Enterococcus</taxon>
    </lineage>
</organism>
<accession>R2RSK8</accession>
<proteinExistence type="predicted"/>
<comment type="caution">
    <text evidence="1">The sequence shown here is derived from an EMBL/GenBank/DDBJ whole genome shotgun (WGS) entry which is preliminary data.</text>
</comment>
<keyword evidence="2" id="KW-1185">Reference proteome</keyword>
<gene>
    <name evidence="1" type="ORF">UAU_05262</name>
</gene>
<dbReference type="RefSeq" id="WP_010760181.1">
    <property type="nucleotide sequence ID" value="NZ_ASWD01000009.1"/>
</dbReference>
<evidence type="ECO:0000313" key="2">
    <source>
        <dbReference type="Proteomes" id="UP000013782"/>
    </source>
</evidence>
<sequence length="201" mass="23794">MNINDAMKLLEKNNVTNSKQMLRRWIRQNKIKAVLKSKKQGYEIDATSLEVFIKEKLRNDQKPGNSDFQKGYKAGYDAALQEVSERYKKMAVMGMYESNFPIYRNEFRELCSRRISKHRLNDFLIFVDKEFFAKQVSKPRNKIWCNSIGNFFYFELTQLLIDQHDYEVDSELSLDAIAYDLLLRRLNEQFIDADSSTSKIN</sequence>
<name>R2RSK8_9ENTE</name>
<evidence type="ECO:0000313" key="1">
    <source>
        <dbReference type="EMBL" id="EOH86340.1"/>
    </source>
</evidence>
<dbReference type="HOGENOM" id="CLU_1394454_0_0_9"/>
<dbReference type="PATRIC" id="fig|1158607.3.peg.5231"/>
<reference evidence="1 2" key="1">
    <citation type="submission" date="2013-02" db="EMBL/GenBank/DDBJ databases">
        <title>The Genome Sequence of Enterococcus pallens BAA-351.</title>
        <authorList>
            <consortium name="The Broad Institute Genome Sequencing Platform"/>
            <consortium name="The Broad Institute Genome Sequencing Center for Infectious Disease"/>
            <person name="Earl A.M."/>
            <person name="Gilmore M.S."/>
            <person name="Lebreton F."/>
            <person name="Walker B."/>
            <person name="Young S.K."/>
            <person name="Zeng Q."/>
            <person name="Gargeya S."/>
            <person name="Fitzgerald M."/>
            <person name="Haas B."/>
            <person name="Abouelleil A."/>
            <person name="Alvarado L."/>
            <person name="Arachchi H.M."/>
            <person name="Berlin A.M."/>
            <person name="Chapman S.B."/>
            <person name="Dewar J."/>
            <person name="Goldberg J."/>
            <person name="Griggs A."/>
            <person name="Gujja S."/>
            <person name="Hansen M."/>
            <person name="Howarth C."/>
            <person name="Imamovic A."/>
            <person name="Larimer J."/>
            <person name="McCowan C."/>
            <person name="Murphy C."/>
            <person name="Neiman D."/>
            <person name="Pearson M."/>
            <person name="Priest M."/>
            <person name="Roberts A."/>
            <person name="Saif S."/>
            <person name="Shea T."/>
            <person name="Sisk P."/>
            <person name="Sykes S."/>
            <person name="Wortman J."/>
            <person name="Nusbaum C."/>
            <person name="Birren B."/>
        </authorList>
    </citation>
    <scope>NUCLEOTIDE SEQUENCE [LARGE SCALE GENOMIC DNA]</scope>
    <source>
        <strain evidence="1 2">ATCC BAA-351</strain>
    </source>
</reference>
<dbReference type="Proteomes" id="UP000013782">
    <property type="component" value="Unassembled WGS sequence"/>
</dbReference>
<dbReference type="AlphaFoldDB" id="R2RSK8"/>
<protein>
    <submittedName>
        <fullName evidence="1">Uncharacterized protein</fullName>
    </submittedName>
</protein>